<protein>
    <submittedName>
        <fullName evidence="1">Uncharacterized protein</fullName>
    </submittedName>
</protein>
<dbReference type="Proteomes" id="UP001248581">
    <property type="component" value="Chromosome"/>
</dbReference>
<accession>A0ABY9TMZ1</accession>
<sequence>MSNNNEEDFRRYIWIDKTQGVIDISVEMVDWLGPHEPKREYRIVKKLPLNTSDDQLERELKKLTSDDKYFARCAQCNKANLRGHMHDEYICHTCAEKHHGIVH</sequence>
<keyword evidence="2" id="KW-1185">Reference proteome</keyword>
<dbReference type="EMBL" id="CP134146">
    <property type="protein sequence ID" value="WNC70080.1"/>
    <property type="molecule type" value="Genomic_DNA"/>
</dbReference>
<gene>
    <name evidence="1" type="ORF">RI845_08060</name>
</gene>
<organism evidence="1 2">
    <name type="scientific">Thalassotalea nanhaiensis</name>
    <dbReference type="NCBI Taxonomy" id="3065648"/>
    <lineage>
        <taxon>Bacteria</taxon>
        <taxon>Pseudomonadati</taxon>
        <taxon>Pseudomonadota</taxon>
        <taxon>Gammaproteobacteria</taxon>
        <taxon>Alteromonadales</taxon>
        <taxon>Colwelliaceae</taxon>
        <taxon>Thalassotalea</taxon>
    </lineage>
</organism>
<dbReference type="RefSeq" id="WP_348389221.1">
    <property type="nucleotide sequence ID" value="NZ_CP134146.1"/>
</dbReference>
<name>A0ABY9TMZ1_9GAMM</name>
<reference evidence="2" key="1">
    <citation type="submission" date="2023-09" db="EMBL/GenBank/DDBJ databases">
        <authorList>
            <person name="Zhang C."/>
        </authorList>
    </citation>
    <scope>NUCLEOTIDE SEQUENCE [LARGE SCALE GENOMIC DNA]</scope>
    <source>
        <strain evidence="2">SQ345</strain>
    </source>
</reference>
<evidence type="ECO:0000313" key="1">
    <source>
        <dbReference type="EMBL" id="WNC70080.1"/>
    </source>
</evidence>
<proteinExistence type="predicted"/>
<evidence type="ECO:0000313" key="2">
    <source>
        <dbReference type="Proteomes" id="UP001248581"/>
    </source>
</evidence>